<gene>
    <name evidence="12" type="ORF">LUZ61_014166</name>
</gene>
<dbReference type="InterPro" id="IPR002182">
    <property type="entry name" value="NB-ARC"/>
</dbReference>
<dbReference type="InterPro" id="IPR055414">
    <property type="entry name" value="LRR_R13L4/SHOC2-like"/>
</dbReference>
<evidence type="ECO:0000256" key="2">
    <source>
        <dbReference type="ARBA" id="ARBA00022614"/>
    </source>
</evidence>
<keyword evidence="6" id="KW-0067">ATP-binding</keyword>
<dbReference type="Pfam" id="PF23598">
    <property type="entry name" value="LRR_14"/>
    <property type="match status" value="1"/>
</dbReference>
<comment type="caution">
    <text evidence="12">The sequence shown here is derived from an EMBL/GenBank/DDBJ whole genome shotgun (WGS) entry which is preliminary data.</text>
</comment>
<evidence type="ECO:0000313" key="12">
    <source>
        <dbReference type="EMBL" id="KAJ3685002.1"/>
    </source>
</evidence>
<dbReference type="SUPFAM" id="SSF52540">
    <property type="entry name" value="P-loop containing nucleoside triphosphate hydrolases"/>
    <property type="match status" value="1"/>
</dbReference>
<keyword evidence="4" id="KW-0547">Nucleotide-binding</keyword>
<organism evidence="12 13">
    <name type="scientific">Rhynchospora tenuis</name>
    <dbReference type="NCBI Taxonomy" id="198213"/>
    <lineage>
        <taxon>Eukaryota</taxon>
        <taxon>Viridiplantae</taxon>
        <taxon>Streptophyta</taxon>
        <taxon>Embryophyta</taxon>
        <taxon>Tracheophyta</taxon>
        <taxon>Spermatophyta</taxon>
        <taxon>Magnoliopsida</taxon>
        <taxon>Liliopsida</taxon>
        <taxon>Poales</taxon>
        <taxon>Cyperaceae</taxon>
        <taxon>Cyperoideae</taxon>
        <taxon>Rhynchosporeae</taxon>
        <taxon>Rhynchospora</taxon>
    </lineage>
</organism>
<protein>
    <recommendedName>
        <fullName evidence="14">Disease resistance protein RGA3</fullName>
    </recommendedName>
</protein>
<comment type="similarity">
    <text evidence="1">Belongs to the disease resistance NB-LRR family.</text>
</comment>
<dbReference type="EMBL" id="JAMRDG010000002">
    <property type="protein sequence ID" value="KAJ3685002.1"/>
    <property type="molecule type" value="Genomic_DNA"/>
</dbReference>
<keyword evidence="5" id="KW-0611">Plant defense</keyword>
<evidence type="ECO:0000256" key="1">
    <source>
        <dbReference type="ARBA" id="ARBA00008894"/>
    </source>
</evidence>
<evidence type="ECO:0000256" key="5">
    <source>
        <dbReference type="ARBA" id="ARBA00022821"/>
    </source>
</evidence>
<evidence type="ECO:0000259" key="8">
    <source>
        <dbReference type="Pfam" id="PF00931"/>
    </source>
</evidence>
<evidence type="ECO:0000256" key="6">
    <source>
        <dbReference type="ARBA" id="ARBA00022840"/>
    </source>
</evidence>
<dbReference type="PANTHER" id="PTHR36766:SF70">
    <property type="entry name" value="DISEASE RESISTANCE PROTEIN RGA4"/>
    <property type="match status" value="1"/>
</dbReference>
<dbReference type="Pfam" id="PF23559">
    <property type="entry name" value="WHD_DRP"/>
    <property type="match status" value="1"/>
</dbReference>
<evidence type="ECO:0000259" key="11">
    <source>
        <dbReference type="Pfam" id="PF23598"/>
    </source>
</evidence>
<keyword evidence="2" id="KW-0433">Leucine-rich repeat</keyword>
<dbReference type="AlphaFoldDB" id="A0AAD5WA69"/>
<evidence type="ECO:0000259" key="10">
    <source>
        <dbReference type="Pfam" id="PF23559"/>
    </source>
</evidence>
<dbReference type="Gene3D" id="1.10.8.430">
    <property type="entry name" value="Helical domain of apoptotic protease-activating factors"/>
    <property type="match status" value="1"/>
</dbReference>
<accession>A0AAD5WA69</accession>
<name>A0AAD5WA69_9POAL</name>
<evidence type="ECO:0000256" key="7">
    <source>
        <dbReference type="SAM" id="SignalP"/>
    </source>
</evidence>
<dbReference type="GO" id="GO:0042742">
    <property type="term" value="P:defense response to bacterium"/>
    <property type="evidence" value="ECO:0007669"/>
    <property type="project" value="UniProtKB-ARBA"/>
</dbReference>
<dbReference type="GO" id="GO:0009626">
    <property type="term" value="P:plant-type hypersensitive response"/>
    <property type="evidence" value="ECO:0007669"/>
    <property type="project" value="UniProtKB-ARBA"/>
</dbReference>
<dbReference type="FunFam" id="1.10.10.10:FF:000322">
    <property type="entry name" value="Probable disease resistance protein At1g63360"/>
    <property type="match status" value="1"/>
</dbReference>
<feature type="domain" description="Disease resistance protein winged helix" evidence="10">
    <location>
        <begin position="432"/>
        <end position="500"/>
    </location>
</feature>
<keyword evidence="7" id="KW-0732">Signal</keyword>
<dbReference type="InterPro" id="IPR041118">
    <property type="entry name" value="Rx_N"/>
</dbReference>
<dbReference type="InterPro" id="IPR036388">
    <property type="entry name" value="WH-like_DNA-bd_sf"/>
</dbReference>
<dbReference type="Proteomes" id="UP001210211">
    <property type="component" value="Unassembled WGS sequence"/>
</dbReference>
<keyword evidence="3" id="KW-0677">Repeat</keyword>
<dbReference type="InterPro" id="IPR032675">
    <property type="entry name" value="LRR_dom_sf"/>
</dbReference>
<dbReference type="Gene3D" id="1.10.10.10">
    <property type="entry name" value="Winged helix-like DNA-binding domain superfamily/Winged helix DNA-binding domain"/>
    <property type="match status" value="1"/>
</dbReference>
<dbReference type="PANTHER" id="PTHR36766">
    <property type="entry name" value="PLANT BROAD-SPECTRUM MILDEW RESISTANCE PROTEIN RPW8"/>
    <property type="match status" value="1"/>
</dbReference>
<dbReference type="Gene3D" id="1.20.5.4130">
    <property type="match status" value="1"/>
</dbReference>
<reference evidence="12 13" key="1">
    <citation type="journal article" date="2022" name="Cell">
        <title>Repeat-based holocentromeres influence genome architecture and karyotype evolution.</title>
        <authorList>
            <person name="Hofstatter P.G."/>
            <person name="Thangavel G."/>
            <person name="Lux T."/>
            <person name="Neumann P."/>
            <person name="Vondrak T."/>
            <person name="Novak P."/>
            <person name="Zhang M."/>
            <person name="Costa L."/>
            <person name="Castellani M."/>
            <person name="Scott A."/>
            <person name="Toegelov H."/>
            <person name="Fuchs J."/>
            <person name="Mata-Sucre Y."/>
            <person name="Dias Y."/>
            <person name="Vanzela A.L.L."/>
            <person name="Huettel B."/>
            <person name="Almeida C.C.S."/>
            <person name="Simkova H."/>
            <person name="Souza G."/>
            <person name="Pedrosa-Harand A."/>
            <person name="Macas J."/>
            <person name="Mayer K.F.X."/>
            <person name="Houben A."/>
            <person name="Marques A."/>
        </authorList>
    </citation>
    <scope>NUCLEOTIDE SEQUENCE [LARGE SCALE GENOMIC DNA]</scope>
    <source>
        <strain evidence="12">RhyTen1mFocal</strain>
    </source>
</reference>
<dbReference type="InterPro" id="IPR042197">
    <property type="entry name" value="Apaf_helical"/>
</dbReference>
<sequence length="1052" mass="119804">MGSILKAFVSSISGLLADVFVDEVGMLLGIPGEIEKLRETVRDIQCVLSDAERKQTDSEAIESWLMELKDVMYDADNLIDDWQIKSEDCGSTSTVTWGVNLISSFSNTKFAHEIGTKIKQLNSRLEEISKKKSHLGLNELQDVVRPFKLRRRNFDMSHTTDPLVVLDDLVGDQIEEDAKLLVKWLTEEEKGVKENVSTVAVVGMPGIGKTTLAKRVFNDPRIQQGFDLKFWVCVSKDLKSVGLLKCIIREAGGDHNAAKERSELVPMLERLIRGKKFFLVLDDVWPESQNVWDGLLRGPMIGGACGSRLLVTTRDGKVARFMNAIVSHQVEKLSDKDAWSLIIKQVKINQTESEMLNDIGLELVKKCNGLPLAIKAIAGILLQRDKNRAEWQKISRSNLWSVGLLSDFHRAFYLSYEDLPSYLKQCFILCSLYPEDYEFGIQQLVYLWLAEGFLCDEGDLSFWELGIEYYNELISRNLLEANPKYYNQHRCKMHDLLKSFAECLGKGENLIMRERELSFRSQSLLKLRRLSLEEIIIDPDILKDEKSLRTLLLTNNLMGDVMSNMLLAFSYLRIIDLNQSNITSLSDSFCSLVHLRYLSASRTKLKALPNSIGNLRKLVYLSLTSCQQLSYVPSSICDLLDLRYLSLYDTKIDVFPEGLRKLEKLVDLYGFTPCKNNSNGFSSLEDLGTLYQISELCLDNLEKASDFIVAKEANLKHKIHLKDIVFSYTLKRGPQVCTIEEKKAAEDVLNELSPPPSLEYLVLKGYFGHQLPNWLHVGMDQSIFQFLRYLELDECECFSQLPPLGQLPNLDFLKIKCAISIKQIGREFFLDQSYSHIRTELGNSSILPFSQLNQLGFFGMLHWEIWSWEEGLPAMPKLKNLFIEDCPELSSLPKGLLHHATSLEFLQIRGAKQIRSVESLQSVKDIRFSDNPNLESISNLPNLSFIAIGCCPKLKTLENLKPHHRMNLWDFQMETLPKYLITVMPEKLTIWCSKELLLKITDLEVGKSERQKFEHIPAVKISLPDNSLYATYKKLPCSFTTNVPGKSSASAQ</sequence>
<dbReference type="GO" id="GO:0043531">
    <property type="term" value="F:ADP binding"/>
    <property type="evidence" value="ECO:0007669"/>
    <property type="project" value="InterPro"/>
</dbReference>
<dbReference type="Pfam" id="PF18052">
    <property type="entry name" value="Rx_N"/>
    <property type="match status" value="1"/>
</dbReference>
<feature type="domain" description="Disease resistance N-terminal" evidence="9">
    <location>
        <begin position="8"/>
        <end position="91"/>
    </location>
</feature>
<evidence type="ECO:0000313" key="13">
    <source>
        <dbReference type="Proteomes" id="UP001210211"/>
    </source>
</evidence>
<dbReference type="SUPFAM" id="SSF52058">
    <property type="entry name" value="L domain-like"/>
    <property type="match status" value="1"/>
</dbReference>
<feature type="domain" description="NB-ARC" evidence="8">
    <location>
        <begin position="181"/>
        <end position="349"/>
    </location>
</feature>
<keyword evidence="13" id="KW-1185">Reference proteome</keyword>
<dbReference type="InterPro" id="IPR058922">
    <property type="entry name" value="WHD_DRP"/>
</dbReference>
<evidence type="ECO:0000256" key="3">
    <source>
        <dbReference type="ARBA" id="ARBA00022737"/>
    </source>
</evidence>
<evidence type="ECO:0000259" key="9">
    <source>
        <dbReference type="Pfam" id="PF18052"/>
    </source>
</evidence>
<evidence type="ECO:0008006" key="14">
    <source>
        <dbReference type="Google" id="ProtNLM"/>
    </source>
</evidence>
<dbReference type="PRINTS" id="PR00364">
    <property type="entry name" value="DISEASERSIST"/>
</dbReference>
<evidence type="ECO:0000256" key="4">
    <source>
        <dbReference type="ARBA" id="ARBA00022741"/>
    </source>
</evidence>
<dbReference type="GO" id="GO:0002758">
    <property type="term" value="P:innate immune response-activating signaling pathway"/>
    <property type="evidence" value="ECO:0007669"/>
    <property type="project" value="UniProtKB-ARBA"/>
</dbReference>
<feature type="chain" id="PRO_5042001664" description="Disease resistance protein RGA3" evidence="7">
    <location>
        <begin position="18"/>
        <end position="1052"/>
    </location>
</feature>
<dbReference type="CDD" id="cd14798">
    <property type="entry name" value="RX-CC_like"/>
    <property type="match status" value="1"/>
</dbReference>
<dbReference type="InterPro" id="IPR038005">
    <property type="entry name" value="RX-like_CC"/>
</dbReference>
<dbReference type="Gene3D" id="3.40.50.300">
    <property type="entry name" value="P-loop containing nucleotide triphosphate hydrolases"/>
    <property type="match status" value="1"/>
</dbReference>
<dbReference type="Pfam" id="PF00931">
    <property type="entry name" value="NB-ARC"/>
    <property type="match status" value="1"/>
</dbReference>
<feature type="signal peptide" evidence="7">
    <location>
        <begin position="1"/>
        <end position="17"/>
    </location>
</feature>
<dbReference type="GO" id="GO:0005524">
    <property type="term" value="F:ATP binding"/>
    <property type="evidence" value="ECO:0007669"/>
    <property type="project" value="UniProtKB-KW"/>
</dbReference>
<proteinExistence type="inferred from homology"/>
<dbReference type="Gene3D" id="3.80.10.10">
    <property type="entry name" value="Ribonuclease Inhibitor"/>
    <property type="match status" value="1"/>
</dbReference>
<feature type="domain" description="Disease resistance R13L4/SHOC-2-like LRR" evidence="11">
    <location>
        <begin position="562"/>
        <end position="881"/>
    </location>
</feature>
<dbReference type="InterPro" id="IPR027417">
    <property type="entry name" value="P-loop_NTPase"/>
</dbReference>